<dbReference type="NCBIfam" id="NF008321">
    <property type="entry name" value="PRK11112.1"/>
    <property type="match status" value="1"/>
</dbReference>
<feature type="domain" description="Pseudouridine synthase RsuA/RluA-like" evidence="10">
    <location>
        <begin position="16"/>
        <end position="173"/>
    </location>
</feature>
<evidence type="ECO:0000256" key="5">
    <source>
        <dbReference type="ARBA" id="ARBA00038943"/>
    </source>
</evidence>
<sequence>MPSENLTILHHDPYCIAINKPAGMLVHRSWLDSRETRFAVQTLRDQIGRHVYPVHRLDRPTSGVLLFAFDSETAHLLSRQFTDKQVHKTYWAIVRGHLPDSGRIDYPLKYQPDRLAEAHTEATLQDAVTDFRCLGRTEFPFQSARRYPTSRYSWAELTPHTGRKHQLRRHLKHIFHPIVGDTNHGDLRQNHAVADHLGSHRLMLHARSLTFRSLDNGQPLTVTADTDEQWALWLPHF</sequence>
<accession>A0ABY7RHX8</accession>
<proteinExistence type="predicted"/>
<dbReference type="SUPFAM" id="SSF55120">
    <property type="entry name" value="Pseudouridine synthase"/>
    <property type="match status" value="1"/>
</dbReference>
<name>A0ABY7RHX8_9NEIS</name>
<keyword evidence="2 11" id="KW-0413">Isomerase</keyword>
<dbReference type="GO" id="GO:0160149">
    <property type="term" value="F:tRNA pseudouridine(65) synthase activity"/>
    <property type="evidence" value="ECO:0007669"/>
    <property type="project" value="UniProtKB-EC"/>
</dbReference>
<organism evidence="11 12">
    <name type="scientific">Neisseria lisongii</name>
    <dbReference type="NCBI Taxonomy" id="2912188"/>
    <lineage>
        <taxon>Bacteria</taxon>
        <taxon>Pseudomonadati</taxon>
        <taxon>Pseudomonadota</taxon>
        <taxon>Betaproteobacteria</taxon>
        <taxon>Neisseriales</taxon>
        <taxon>Neisseriaceae</taxon>
        <taxon>Neisseria</taxon>
    </lineage>
</organism>
<evidence type="ECO:0000256" key="3">
    <source>
        <dbReference type="ARBA" id="ARBA00036607"/>
    </source>
</evidence>
<evidence type="ECO:0000256" key="7">
    <source>
        <dbReference type="ARBA" id="ARBA00041803"/>
    </source>
</evidence>
<dbReference type="InterPro" id="IPR006224">
    <property type="entry name" value="PsdUridine_synth_RluA-like_CS"/>
</dbReference>
<comment type="catalytic activity">
    <reaction evidence="3">
        <text>uridine(65) in tRNA = pseudouridine(65) in tRNA</text>
        <dbReference type="Rhea" id="RHEA:42536"/>
        <dbReference type="Rhea" id="RHEA-COMP:10103"/>
        <dbReference type="Rhea" id="RHEA-COMP:10104"/>
        <dbReference type="ChEBI" id="CHEBI:65314"/>
        <dbReference type="ChEBI" id="CHEBI:65315"/>
        <dbReference type="EC" id="5.4.99.26"/>
    </reaction>
</comment>
<evidence type="ECO:0000256" key="1">
    <source>
        <dbReference type="ARBA" id="ARBA00022694"/>
    </source>
</evidence>
<dbReference type="Gene3D" id="3.30.2350.10">
    <property type="entry name" value="Pseudouridine synthase"/>
    <property type="match status" value="1"/>
</dbReference>
<evidence type="ECO:0000256" key="2">
    <source>
        <dbReference type="ARBA" id="ARBA00023235"/>
    </source>
</evidence>
<comment type="function">
    <text evidence="4">Responsible for synthesis of pseudouridine from uracil-65 in transfer RNAs.</text>
</comment>
<evidence type="ECO:0000256" key="4">
    <source>
        <dbReference type="ARBA" id="ARBA00037670"/>
    </source>
</evidence>
<dbReference type="PROSITE" id="PS01129">
    <property type="entry name" value="PSI_RLU"/>
    <property type="match status" value="1"/>
</dbReference>
<keyword evidence="12" id="KW-1185">Reference proteome</keyword>
<dbReference type="Proteomes" id="UP001221268">
    <property type="component" value="Chromosome"/>
</dbReference>
<dbReference type="RefSeq" id="WP_237090737.1">
    <property type="nucleotide sequence ID" value="NZ_CP116766.1"/>
</dbReference>
<dbReference type="EMBL" id="CP116766">
    <property type="protein sequence ID" value="WCL71249.1"/>
    <property type="molecule type" value="Genomic_DNA"/>
</dbReference>
<keyword evidence="1" id="KW-0819">tRNA processing</keyword>
<protein>
    <recommendedName>
        <fullName evidence="6">tRNA pseudouridine synthase C</fullName>
        <ecNumber evidence="5">5.4.99.26</ecNumber>
    </recommendedName>
    <alternativeName>
        <fullName evidence="8">tRNA pseudouridine(65) synthase</fullName>
    </alternativeName>
    <alternativeName>
        <fullName evidence="9">tRNA pseudouridylate synthase C</fullName>
    </alternativeName>
    <alternativeName>
        <fullName evidence="7">tRNA-uridine isomerase C</fullName>
    </alternativeName>
</protein>
<evidence type="ECO:0000256" key="8">
    <source>
        <dbReference type="ARBA" id="ARBA00041975"/>
    </source>
</evidence>
<dbReference type="InterPro" id="IPR050188">
    <property type="entry name" value="RluA_PseudoU_synthase"/>
</dbReference>
<dbReference type="InterPro" id="IPR020103">
    <property type="entry name" value="PsdUridine_synth_cat_dom_sf"/>
</dbReference>
<dbReference type="EC" id="5.4.99.26" evidence="5"/>
<evidence type="ECO:0000313" key="11">
    <source>
        <dbReference type="EMBL" id="WCL71249.1"/>
    </source>
</evidence>
<dbReference type="PANTHER" id="PTHR21600:SF56">
    <property type="entry name" value="TRNA PSEUDOURIDINE SYNTHASE C"/>
    <property type="match status" value="1"/>
</dbReference>
<evidence type="ECO:0000256" key="9">
    <source>
        <dbReference type="ARBA" id="ARBA00043049"/>
    </source>
</evidence>
<gene>
    <name evidence="11" type="primary">truC</name>
    <name evidence="11" type="ORF">PJU73_07890</name>
</gene>
<evidence type="ECO:0000259" key="10">
    <source>
        <dbReference type="Pfam" id="PF00849"/>
    </source>
</evidence>
<reference evidence="11 12" key="1">
    <citation type="submission" date="2023-01" db="EMBL/GenBank/DDBJ databases">
        <authorList>
            <person name="Yang C."/>
        </authorList>
    </citation>
    <scope>NUCLEOTIDE SEQUENCE [LARGE SCALE GENOMIC DNA]</scope>
    <source>
        <strain evidence="11 12">ZJ106</strain>
    </source>
</reference>
<dbReference type="Pfam" id="PF00849">
    <property type="entry name" value="PseudoU_synth_2"/>
    <property type="match status" value="1"/>
</dbReference>
<evidence type="ECO:0000313" key="12">
    <source>
        <dbReference type="Proteomes" id="UP001221268"/>
    </source>
</evidence>
<dbReference type="PANTHER" id="PTHR21600">
    <property type="entry name" value="MITOCHONDRIAL RNA PSEUDOURIDINE SYNTHASE"/>
    <property type="match status" value="1"/>
</dbReference>
<evidence type="ECO:0000256" key="6">
    <source>
        <dbReference type="ARBA" id="ARBA00040675"/>
    </source>
</evidence>
<dbReference type="InterPro" id="IPR006145">
    <property type="entry name" value="PsdUridine_synth_RsuA/RluA"/>
</dbReference>